<proteinExistence type="predicted"/>
<dbReference type="Proteomes" id="UP000324632">
    <property type="component" value="Chromosome 12"/>
</dbReference>
<keyword evidence="1" id="KW-0407">Ion channel</keyword>
<name>A0A5A9NX67_9TELE</name>
<protein>
    <submittedName>
        <fullName evidence="1">Calsenilin A-type potassium channel modulatory protein 3 DRE-antagonist modulator</fullName>
    </submittedName>
</protein>
<organism evidence="1 2">
    <name type="scientific">Triplophysa tibetana</name>
    <dbReference type="NCBI Taxonomy" id="1572043"/>
    <lineage>
        <taxon>Eukaryota</taxon>
        <taxon>Metazoa</taxon>
        <taxon>Chordata</taxon>
        <taxon>Craniata</taxon>
        <taxon>Vertebrata</taxon>
        <taxon>Euteleostomi</taxon>
        <taxon>Actinopterygii</taxon>
        <taxon>Neopterygii</taxon>
        <taxon>Teleostei</taxon>
        <taxon>Ostariophysi</taxon>
        <taxon>Cypriniformes</taxon>
        <taxon>Nemacheilidae</taxon>
        <taxon>Triplophysa</taxon>
    </lineage>
</organism>
<dbReference type="GO" id="GO:0034220">
    <property type="term" value="P:monoatomic ion transmembrane transport"/>
    <property type="evidence" value="ECO:0007669"/>
    <property type="project" value="UniProtKB-KW"/>
</dbReference>
<comment type="caution">
    <text evidence="1">The sequence shown here is derived from an EMBL/GenBank/DDBJ whole genome shotgun (WGS) entry which is preliminary data.</text>
</comment>
<evidence type="ECO:0000313" key="2">
    <source>
        <dbReference type="Proteomes" id="UP000324632"/>
    </source>
</evidence>
<dbReference type="EMBL" id="SOYY01000012">
    <property type="protein sequence ID" value="KAA0713845.1"/>
    <property type="molecule type" value="Genomic_DNA"/>
</dbReference>
<accession>A0A5A9NX67</accession>
<dbReference type="AlphaFoldDB" id="A0A5A9NX67"/>
<evidence type="ECO:0000313" key="1">
    <source>
        <dbReference type="EMBL" id="KAA0713845.1"/>
    </source>
</evidence>
<gene>
    <name evidence="1" type="ORF">E1301_Tti015594</name>
</gene>
<keyword evidence="2" id="KW-1185">Reference proteome</keyword>
<keyword evidence="1" id="KW-0813">Transport</keyword>
<sequence length="167" mass="18692">MKVEIEEQQEDGKMVDGNLLGDANGVEPCTGRQKESGKWQRPHFTRKALMRCCLVKWILASTSPKEQGALYLSQSSKPLCCGLTDAKDKCMTEAQGSNISQSIMGGVMATLSLEARRRFSRPSFLSDCRHSTARYHRSVYPLYNARTIDSQGIDITTAMDSTCYRRN</sequence>
<keyword evidence="1" id="KW-0406">Ion transport</keyword>
<reference evidence="1 2" key="1">
    <citation type="journal article" date="2019" name="Mol. Ecol. Resour.">
        <title>Chromosome-level genome assembly of Triplophysa tibetana, a fish adapted to the harsh high-altitude environment of the Tibetan Plateau.</title>
        <authorList>
            <person name="Yang X."/>
            <person name="Liu H."/>
            <person name="Ma Z."/>
            <person name="Zou Y."/>
            <person name="Zou M."/>
            <person name="Mao Y."/>
            <person name="Li X."/>
            <person name="Wang H."/>
            <person name="Chen T."/>
            <person name="Wang W."/>
            <person name="Yang R."/>
        </authorList>
    </citation>
    <scope>NUCLEOTIDE SEQUENCE [LARGE SCALE GENOMIC DNA]</scope>
    <source>
        <strain evidence="1">TTIB1903HZAU</strain>
        <tissue evidence="1">Muscle</tissue>
    </source>
</reference>